<keyword evidence="2" id="KW-0472">Membrane</keyword>
<accession>A2E6G2</accession>
<evidence type="ECO:0000256" key="1">
    <source>
        <dbReference type="ARBA" id="ARBA00011074"/>
    </source>
</evidence>
<feature type="transmembrane region" description="Helical" evidence="2">
    <location>
        <begin position="128"/>
        <end position="147"/>
    </location>
</feature>
<dbReference type="RefSeq" id="XP_001323998.1">
    <property type="nucleotide sequence ID" value="XM_001323963.1"/>
</dbReference>
<dbReference type="GO" id="GO:0004843">
    <property type="term" value="F:cysteine-type deubiquitinase activity"/>
    <property type="evidence" value="ECO:0007669"/>
    <property type="project" value="UniProtKB-EC"/>
</dbReference>
<dbReference type="InterPro" id="IPR039785">
    <property type="entry name" value="MINY3/4"/>
</dbReference>
<feature type="domain" description="Deubiquitinating enzyme MINDY-3/4 conserved" evidence="3">
    <location>
        <begin position="11"/>
        <end position="273"/>
    </location>
</feature>
<evidence type="ECO:0000259" key="3">
    <source>
        <dbReference type="SMART" id="SM01174"/>
    </source>
</evidence>
<dbReference type="GO" id="GO:0006508">
    <property type="term" value="P:proteolysis"/>
    <property type="evidence" value="ECO:0007669"/>
    <property type="project" value="UniProtKB-KW"/>
</dbReference>
<dbReference type="Proteomes" id="UP000001542">
    <property type="component" value="Unassembled WGS sequence"/>
</dbReference>
<dbReference type="VEuPathDB" id="TrichDB:TVAGG3_0040220"/>
<dbReference type="InterPro" id="IPR025257">
    <property type="entry name" value="MINDY-3/4_CD"/>
</dbReference>
<gene>
    <name evidence="4" type="ORF">TVAG_106700</name>
</gene>
<reference evidence="4" key="1">
    <citation type="submission" date="2006-10" db="EMBL/GenBank/DDBJ databases">
        <authorList>
            <person name="Amadeo P."/>
            <person name="Zhao Q."/>
            <person name="Wortman J."/>
            <person name="Fraser-Liggett C."/>
            <person name="Carlton J."/>
        </authorList>
    </citation>
    <scope>NUCLEOTIDE SEQUENCE</scope>
    <source>
        <strain evidence="4">G3</strain>
    </source>
</reference>
<organism evidence="4 5">
    <name type="scientific">Trichomonas vaginalis (strain ATCC PRA-98 / G3)</name>
    <dbReference type="NCBI Taxonomy" id="412133"/>
    <lineage>
        <taxon>Eukaryota</taxon>
        <taxon>Metamonada</taxon>
        <taxon>Parabasalia</taxon>
        <taxon>Trichomonadida</taxon>
        <taxon>Trichomonadidae</taxon>
        <taxon>Trichomonas</taxon>
    </lineage>
</organism>
<dbReference type="STRING" id="5722.A2E6G2"/>
<protein>
    <recommendedName>
        <fullName evidence="3">Deubiquitinating enzyme MINDY-3/4 conserved domain-containing protein</fullName>
    </recommendedName>
</protein>
<dbReference type="GO" id="GO:0071108">
    <property type="term" value="P:protein K48-linked deubiquitination"/>
    <property type="evidence" value="ECO:0007669"/>
    <property type="project" value="InterPro"/>
</dbReference>
<dbReference type="GO" id="GO:1990380">
    <property type="term" value="F:K48-linked deubiquitinase activity"/>
    <property type="evidence" value="ECO:0007669"/>
    <property type="project" value="InterPro"/>
</dbReference>
<reference evidence="4" key="2">
    <citation type="journal article" date="2007" name="Science">
        <title>Draft genome sequence of the sexually transmitted pathogen Trichomonas vaginalis.</title>
        <authorList>
            <person name="Carlton J.M."/>
            <person name="Hirt R.P."/>
            <person name="Silva J.C."/>
            <person name="Delcher A.L."/>
            <person name="Schatz M."/>
            <person name="Zhao Q."/>
            <person name="Wortman J.R."/>
            <person name="Bidwell S.L."/>
            <person name="Alsmark U.C.M."/>
            <person name="Besteiro S."/>
            <person name="Sicheritz-Ponten T."/>
            <person name="Noel C.J."/>
            <person name="Dacks J.B."/>
            <person name="Foster P.G."/>
            <person name="Simillion C."/>
            <person name="Van de Peer Y."/>
            <person name="Miranda-Saavedra D."/>
            <person name="Barton G.J."/>
            <person name="Westrop G.D."/>
            <person name="Mueller S."/>
            <person name="Dessi D."/>
            <person name="Fiori P.L."/>
            <person name="Ren Q."/>
            <person name="Paulsen I."/>
            <person name="Zhang H."/>
            <person name="Bastida-Corcuera F.D."/>
            <person name="Simoes-Barbosa A."/>
            <person name="Brown M.T."/>
            <person name="Hayes R.D."/>
            <person name="Mukherjee M."/>
            <person name="Okumura C.Y."/>
            <person name="Schneider R."/>
            <person name="Smith A.J."/>
            <person name="Vanacova S."/>
            <person name="Villalvazo M."/>
            <person name="Haas B.J."/>
            <person name="Pertea M."/>
            <person name="Feldblyum T.V."/>
            <person name="Utterback T.R."/>
            <person name="Shu C.L."/>
            <person name="Osoegawa K."/>
            <person name="de Jong P.J."/>
            <person name="Hrdy I."/>
            <person name="Horvathova L."/>
            <person name="Zubacova Z."/>
            <person name="Dolezal P."/>
            <person name="Malik S.B."/>
            <person name="Logsdon J.M. Jr."/>
            <person name="Henze K."/>
            <person name="Gupta A."/>
            <person name="Wang C.C."/>
            <person name="Dunne R.L."/>
            <person name="Upcroft J.A."/>
            <person name="Upcroft P."/>
            <person name="White O."/>
            <person name="Salzberg S.L."/>
            <person name="Tang P."/>
            <person name="Chiu C.-H."/>
            <person name="Lee Y.-S."/>
            <person name="Embley T.M."/>
            <person name="Coombs G.H."/>
            <person name="Mottram J.C."/>
            <person name="Tachezy J."/>
            <person name="Fraser-Liggett C.M."/>
            <person name="Johnson P.J."/>
        </authorList>
    </citation>
    <scope>NUCLEOTIDE SEQUENCE [LARGE SCALE GENOMIC DNA]</scope>
    <source>
        <strain evidence="4">G3</strain>
    </source>
</reference>
<sequence>MEDFQVNDPVYSKIMGFVIDGKVPESWRQPFYFKPNSNSLVQNKSGPCGLFAALQAHIIKKQTECPGYTNQQLLWESMLEIMRKVRGTYLFCTYIDQQSHRIAWKATADLRTAQTFLGQSRWTDDPQATLLFVVSIVILVGPVWLRYFSIPDHVIDEAGYTNLTFVLLLITGEVLDSYIDNNGSVGGMASKGTTVQPEFGLLSNAECVQYQKIGHFLTHPHQNIWVAYYGAHFTVMIAGPSGFFEFDSLSKYPWVPFTPKHPFTELLNNAYRGN</sequence>
<dbReference type="EMBL" id="DS113313">
    <property type="protein sequence ID" value="EAY11775.1"/>
    <property type="molecule type" value="Genomic_DNA"/>
</dbReference>
<keyword evidence="2" id="KW-0812">Transmembrane</keyword>
<dbReference type="SMART" id="SM01174">
    <property type="entry name" value="DUF4205"/>
    <property type="match status" value="1"/>
</dbReference>
<name>A2E6G2_TRIV3</name>
<comment type="similarity">
    <text evidence="1">Belongs to the MINDY deubiquitinase family. FAM188 subfamily.</text>
</comment>
<dbReference type="KEGG" id="tva:4769733"/>
<evidence type="ECO:0000313" key="4">
    <source>
        <dbReference type="EMBL" id="EAY11775.1"/>
    </source>
</evidence>
<evidence type="ECO:0000256" key="2">
    <source>
        <dbReference type="SAM" id="Phobius"/>
    </source>
</evidence>
<dbReference type="InParanoid" id="A2E6G2"/>
<dbReference type="PANTHER" id="PTHR12473">
    <property type="entry name" value="UBIQUITIN CARBOXYL-TERMINAL HYDROLASE MINDY-4-RELATED"/>
    <property type="match status" value="1"/>
</dbReference>
<dbReference type="AlphaFoldDB" id="A2E6G2"/>
<keyword evidence="5" id="KW-1185">Reference proteome</keyword>
<dbReference type="Pfam" id="PF13898">
    <property type="entry name" value="MINDY-3_4_CD"/>
    <property type="match status" value="1"/>
</dbReference>
<proteinExistence type="inferred from homology"/>
<dbReference type="OrthoDB" id="10263628at2759"/>
<evidence type="ECO:0000313" key="5">
    <source>
        <dbReference type="Proteomes" id="UP000001542"/>
    </source>
</evidence>
<keyword evidence="2" id="KW-1133">Transmembrane helix</keyword>
<dbReference type="PANTHER" id="PTHR12473:SF8">
    <property type="entry name" value="UBIQUITIN CARBOXYL-TERMINAL HYDROLASE MINDY-4-RELATED"/>
    <property type="match status" value="1"/>
</dbReference>
<dbReference type="VEuPathDB" id="TrichDB:TVAG_106700"/>